<evidence type="ECO:0000313" key="3">
    <source>
        <dbReference type="EMBL" id="BBO68111.1"/>
    </source>
</evidence>
<keyword evidence="1" id="KW-0472">Membrane</keyword>
<dbReference type="InterPro" id="IPR008756">
    <property type="entry name" value="Peptidase_M56"/>
</dbReference>
<reference evidence="3 4" key="1">
    <citation type="submission" date="2019-11" db="EMBL/GenBank/DDBJ databases">
        <title>Comparative genomics of hydrocarbon-degrading Desulfosarcina strains.</title>
        <authorList>
            <person name="Watanabe M."/>
            <person name="Kojima H."/>
            <person name="Fukui M."/>
        </authorList>
    </citation>
    <scope>NUCLEOTIDE SEQUENCE [LARGE SCALE GENOMIC DNA]</scope>
    <source>
        <strain evidence="3 4">PL12</strain>
    </source>
</reference>
<feature type="domain" description="Peptidase M56" evidence="2">
    <location>
        <begin position="18"/>
        <end position="306"/>
    </location>
</feature>
<dbReference type="PANTHER" id="PTHR34978:SF3">
    <property type="entry name" value="SLR0241 PROTEIN"/>
    <property type="match status" value="1"/>
</dbReference>
<keyword evidence="1" id="KW-1133">Transmembrane helix</keyword>
<dbReference type="Proteomes" id="UP000427906">
    <property type="component" value="Chromosome"/>
</dbReference>
<evidence type="ECO:0000256" key="1">
    <source>
        <dbReference type="SAM" id="Phobius"/>
    </source>
</evidence>
<keyword evidence="4" id="KW-1185">Reference proteome</keyword>
<dbReference type="Pfam" id="PF05569">
    <property type="entry name" value="Peptidase_M56"/>
    <property type="match status" value="1"/>
</dbReference>
<gene>
    <name evidence="3" type="ORF">DSCA_20410</name>
</gene>
<sequence length="575" mass="65189">MIHPDEIARVVLGILSLQSVYVLVLFPLVWGMVKCCRGKYPRWQHGLWFLILLRLVLPPDLAAPWSASNLVRSLTPHRVSRSFLALPCSDLIFHDHQQSRPASLPDDVVTEDPNAFGMAPAIGSRRAAVQSPPALKWLLITICCAYFAVATFLLAVFLSRRRRFWKIAEQGKTVRDPAVLDMIQSWCRRLHIRRTVVVKAVFSDAPSFTMGFFRPVVILPAHLTDPAGSKALEPVLAHELAHVKRWDDLAICLQELVRIVYFFHPLVWLVMPRLTWSREAVCDATVLSHGTISPKHYGRQMLALVGEQALPERLPSGLAEFTPAARGMAFRLNHIQKEDHMESHPLRIHLTIMILGLFLLPMAPVVSSDQGNTTEGVSAPVSHVQVRDGLQMVNKALVQYVVQCVPCQNASEVSRIIWGDLITEDFEEEDFSRLVSATDCDIVDNIGDGQKAYVFYLLSGSRQGVYRPNFHFIKKQNQLVLLFKSRNLSAYVTDRPKVNGRYQIEEGWRADLFDGIDDDRVNLAWGASVWFWSGKRYLKAYTDYTIEDATDPSLLGTKREWEKDTRSLYEAVPRK</sequence>
<dbReference type="EMBL" id="AP021874">
    <property type="protein sequence ID" value="BBO68111.1"/>
    <property type="molecule type" value="Genomic_DNA"/>
</dbReference>
<feature type="transmembrane region" description="Helical" evidence="1">
    <location>
        <begin position="12"/>
        <end position="33"/>
    </location>
</feature>
<feature type="transmembrane region" description="Helical" evidence="1">
    <location>
        <begin position="137"/>
        <end position="158"/>
    </location>
</feature>
<protein>
    <recommendedName>
        <fullName evidence="2">Peptidase M56 domain-containing protein</fullName>
    </recommendedName>
</protein>
<dbReference type="Gene3D" id="3.30.2010.10">
    <property type="entry name" value="Metalloproteases ('zincins'), catalytic domain"/>
    <property type="match status" value="1"/>
</dbReference>
<keyword evidence="1" id="KW-0812">Transmembrane</keyword>
<accession>A0A5K7YMK8</accession>
<dbReference type="PANTHER" id="PTHR34978">
    <property type="entry name" value="POSSIBLE SENSOR-TRANSDUCER PROTEIN BLAR"/>
    <property type="match status" value="1"/>
</dbReference>
<dbReference type="KEGG" id="dalk:DSCA_20410"/>
<dbReference type="CDD" id="cd07341">
    <property type="entry name" value="M56_BlaR1_MecR1_like"/>
    <property type="match status" value="1"/>
</dbReference>
<evidence type="ECO:0000313" key="4">
    <source>
        <dbReference type="Proteomes" id="UP000427906"/>
    </source>
</evidence>
<dbReference type="InterPro" id="IPR052173">
    <property type="entry name" value="Beta-lactam_resp_regulator"/>
</dbReference>
<evidence type="ECO:0000259" key="2">
    <source>
        <dbReference type="Pfam" id="PF05569"/>
    </source>
</evidence>
<organism evidence="3 4">
    <name type="scientific">Desulfosarcina alkanivorans</name>
    <dbReference type="NCBI Taxonomy" id="571177"/>
    <lineage>
        <taxon>Bacteria</taxon>
        <taxon>Pseudomonadati</taxon>
        <taxon>Thermodesulfobacteriota</taxon>
        <taxon>Desulfobacteria</taxon>
        <taxon>Desulfobacterales</taxon>
        <taxon>Desulfosarcinaceae</taxon>
        <taxon>Desulfosarcina</taxon>
    </lineage>
</organism>
<name>A0A5K7YMK8_9BACT</name>
<proteinExistence type="predicted"/>
<dbReference type="RefSeq" id="WP_167527695.1">
    <property type="nucleotide sequence ID" value="NZ_AP021874.1"/>
</dbReference>
<dbReference type="AlphaFoldDB" id="A0A5K7YMK8"/>